<comment type="cofactor">
    <cofactor evidence="6">
        <name>Mg(2+)</name>
        <dbReference type="ChEBI" id="CHEBI:18420"/>
    </cofactor>
    <cofactor evidence="6">
        <name>Mn(2+)</name>
        <dbReference type="ChEBI" id="CHEBI:29035"/>
    </cofactor>
    <text evidence="6">Probably binds two magnesium or manganese ions per subunit.</text>
</comment>
<dbReference type="EMBL" id="CP060820">
    <property type="protein sequence ID" value="QNP39520.1"/>
    <property type="molecule type" value="Genomic_DNA"/>
</dbReference>
<dbReference type="PROSITE" id="PS51435">
    <property type="entry name" value="AP_NUCLEASE_F1_4"/>
    <property type="match status" value="1"/>
</dbReference>
<feature type="site" description="Transition state stabilizer" evidence="7">
    <location>
        <position position="148"/>
    </location>
</feature>
<evidence type="ECO:0000256" key="1">
    <source>
        <dbReference type="ARBA" id="ARBA00007092"/>
    </source>
</evidence>
<evidence type="ECO:0000256" key="4">
    <source>
        <dbReference type="ARBA" id="ARBA00022842"/>
    </source>
</evidence>
<dbReference type="CDD" id="cd09086">
    <property type="entry name" value="ExoIII-like_AP-endo"/>
    <property type="match status" value="1"/>
</dbReference>
<evidence type="ECO:0000256" key="5">
    <source>
        <dbReference type="PIRSR" id="PIRSR604808-1"/>
    </source>
</evidence>
<name>A0A7H0FU04_9GAMM</name>
<comment type="similarity">
    <text evidence="1">Belongs to the DNA repair enzymes AP/ExoA family.</text>
</comment>
<reference evidence="9 10" key="1">
    <citation type="submission" date="2020-08" db="EMBL/GenBank/DDBJ databases">
        <title>Lysobacter sp. II4 sp. nov., isolated from soil.</title>
        <authorList>
            <person name="Woo C.Y."/>
            <person name="Kim J."/>
        </authorList>
    </citation>
    <scope>NUCLEOTIDE SEQUENCE [LARGE SCALE GENOMIC DNA]</scope>
    <source>
        <strain evidence="9 10">II4</strain>
    </source>
</reference>
<dbReference type="KEGG" id="lsx:H8B22_08220"/>
<dbReference type="PANTHER" id="PTHR43250:SF2">
    <property type="entry name" value="EXODEOXYRIBONUCLEASE III"/>
    <property type="match status" value="1"/>
</dbReference>
<feature type="binding site" evidence="6">
    <location>
        <position position="146"/>
    </location>
    <ligand>
        <name>Mg(2+)</name>
        <dbReference type="ChEBI" id="CHEBI:18420"/>
        <label>1</label>
    </ligand>
</feature>
<dbReference type="NCBIfam" id="TIGR00195">
    <property type="entry name" value="exoDNase_III"/>
    <property type="match status" value="1"/>
</dbReference>
<dbReference type="EC" id="3.1.11.2" evidence="9"/>
<evidence type="ECO:0000256" key="3">
    <source>
        <dbReference type="ARBA" id="ARBA00022801"/>
    </source>
</evidence>
<evidence type="ECO:0000256" key="7">
    <source>
        <dbReference type="PIRSR" id="PIRSR604808-3"/>
    </source>
</evidence>
<feature type="active site" evidence="5">
    <location>
        <position position="105"/>
    </location>
</feature>
<keyword evidence="10" id="KW-1185">Reference proteome</keyword>
<evidence type="ECO:0000313" key="10">
    <source>
        <dbReference type="Proteomes" id="UP000516018"/>
    </source>
</evidence>
<dbReference type="GO" id="GO:0004519">
    <property type="term" value="F:endonuclease activity"/>
    <property type="evidence" value="ECO:0007669"/>
    <property type="project" value="InterPro"/>
</dbReference>
<dbReference type="InterPro" id="IPR004808">
    <property type="entry name" value="AP_endonuc_1"/>
</dbReference>
<keyword evidence="6" id="KW-0464">Manganese</keyword>
<dbReference type="InterPro" id="IPR037493">
    <property type="entry name" value="ExoIII-like"/>
</dbReference>
<protein>
    <submittedName>
        <fullName evidence="9">Exodeoxyribonuclease III</fullName>
        <ecNumber evidence="9">3.1.11.2</ecNumber>
    </submittedName>
</protein>
<feature type="binding site" evidence="6">
    <location>
        <position position="247"/>
    </location>
    <ligand>
        <name>Mg(2+)</name>
        <dbReference type="ChEBI" id="CHEBI:18420"/>
        <label>1</label>
    </ligand>
</feature>
<dbReference type="Gene3D" id="3.60.10.10">
    <property type="entry name" value="Endonuclease/exonuclease/phosphatase"/>
    <property type="match status" value="1"/>
</dbReference>
<feature type="binding site" evidence="6">
    <location>
        <position position="34"/>
    </location>
    <ligand>
        <name>Mg(2+)</name>
        <dbReference type="ChEBI" id="CHEBI:18420"/>
        <label>1</label>
    </ligand>
</feature>
<feature type="binding site" evidence="6">
    <location>
        <position position="7"/>
    </location>
    <ligand>
        <name>Mg(2+)</name>
        <dbReference type="ChEBI" id="CHEBI:18420"/>
        <label>1</label>
    </ligand>
</feature>
<dbReference type="PROSITE" id="PS00726">
    <property type="entry name" value="AP_NUCLEASE_F1_1"/>
    <property type="match status" value="1"/>
</dbReference>
<dbReference type="SUPFAM" id="SSF56219">
    <property type="entry name" value="DNase I-like"/>
    <property type="match status" value="1"/>
</dbReference>
<dbReference type="NCBIfam" id="TIGR00633">
    <property type="entry name" value="xth"/>
    <property type="match status" value="1"/>
</dbReference>
<feature type="active site" description="Proton donor/acceptor" evidence="5">
    <location>
        <position position="146"/>
    </location>
</feature>
<accession>A0A7H0FU04</accession>
<gene>
    <name evidence="9" type="primary">xth</name>
    <name evidence="9" type="ORF">H8B22_08220</name>
</gene>
<dbReference type="InterPro" id="IPR036691">
    <property type="entry name" value="Endo/exonu/phosph_ase_sf"/>
</dbReference>
<organism evidence="9 10">
    <name type="scientific">Agrilutibacter terrestris</name>
    <dbReference type="NCBI Taxonomy" id="2865112"/>
    <lineage>
        <taxon>Bacteria</taxon>
        <taxon>Pseudomonadati</taxon>
        <taxon>Pseudomonadota</taxon>
        <taxon>Gammaproteobacteria</taxon>
        <taxon>Lysobacterales</taxon>
        <taxon>Lysobacteraceae</taxon>
        <taxon>Agrilutibacter</taxon>
    </lineage>
</organism>
<feature type="site" description="Important for catalytic activity" evidence="7">
    <location>
        <position position="217"/>
    </location>
</feature>
<proteinExistence type="inferred from homology"/>
<dbReference type="InterPro" id="IPR005135">
    <property type="entry name" value="Endo/exonuclease/phosphatase"/>
</dbReference>
<feature type="site" description="Interaction with DNA substrate" evidence="7">
    <location>
        <position position="247"/>
    </location>
</feature>
<dbReference type="PANTHER" id="PTHR43250">
    <property type="entry name" value="EXODEOXYRIBONUCLEASE III"/>
    <property type="match status" value="1"/>
</dbReference>
<dbReference type="RefSeq" id="WP_187710966.1">
    <property type="nucleotide sequence ID" value="NZ_CP060820.1"/>
</dbReference>
<sequence>MKIASWNVNSLNVRLPHLQQWLQDFGPDVVALQETKLEDSKFPDAALAELGYRSVFCGQKTYNGVALVSRLPFTSECVTAIPGFDDPQKRVLAATVGDVRIVDLYVVNGEAVGSEKFAYKLRWLEAVREWLREELRQHPNLVVLGDFNIAPDDRDVHDPKRWREKILCSTPERDALRDLLDLGLHDSFRLFNDQAGQHSWWDYRLNAFERGWGLRIDLVLLSEALRARAVAAGIDTAPRTRERPSDHTPVWVEIGP</sequence>
<evidence type="ECO:0000313" key="9">
    <source>
        <dbReference type="EMBL" id="QNP39520.1"/>
    </source>
</evidence>
<dbReference type="GO" id="GO:0003677">
    <property type="term" value="F:DNA binding"/>
    <property type="evidence" value="ECO:0007669"/>
    <property type="project" value="InterPro"/>
</dbReference>
<keyword evidence="2 6" id="KW-0479">Metal-binding</keyword>
<evidence type="ECO:0000256" key="2">
    <source>
        <dbReference type="ARBA" id="ARBA00022723"/>
    </source>
</evidence>
<evidence type="ECO:0000259" key="8">
    <source>
        <dbReference type="Pfam" id="PF03372"/>
    </source>
</evidence>
<dbReference type="GO" id="GO:0046872">
    <property type="term" value="F:metal ion binding"/>
    <property type="evidence" value="ECO:0007669"/>
    <property type="project" value="UniProtKB-KW"/>
</dbReference>
<feature type="domain" description="Endonuclease/exonuclease/phosphatase" evidence="8">
    <location>
        <begin position="4"/>
        <end position="247"/>
    </location>
</feature>
<keyword evidence="4 6" id="KW-0460">Magnesium</keyword>
<dbReference type="GO" id="GO:0006281">
    <property type="term" value="P:DNA repair"/>
    <property type="evidence" value="ECO:0007669"/>
    <property type="project" value="InterPro"/>
</dbReference>
<keyword evidence="3 9" id="KW-0378">Hydrolase</keyword>
<evidence type="ECO:0000256" key="6">
    <source>
        <dbReference type="PIRSR" id="PIRSR604808-2"/>
    </source>
</evidence>
<dbReference type="GO" id="GO:0008311">
    <property type="term" value="F:double-stranded DNA 3'-5' DNA exonuclease activity"/>
    <property type="evidence" value="ECO:0007669"/>
    <property type="project" value="UniProtKB-EC"/>
</dbReference>
<dbReference type="AlphaFoldDB" id="A0A7H0FU04"/>
<dbReference type="Proteomes" id="UP000516018">
    <property type="component" value="Chromosome"/>
</dbReference>
<feature type="active site" description="Proton acceptor" evidence="5">
    <location>
        <position position="247"/>
    </location>
</feature>
<feature type="binding site" evidence="6">
    <location>
        <position position="246"/>
    </location>
    <ligand>
        <name>Mg(2+)</name>
        <dbReference type="ChEBI" id="CHEBI:18420"/>
        <label>1</label>
    </ligand>
</feature>
<dbReference type="InterPro" id="IPR020847">
    <property type="entry name" value="AP_endonuclease_F1_BS"/>
</dbReference>
<dbReference type="Pfam" id="PF03372">
    <property type="entry name" value="Exo_endo_phos"/>
    <property type="match status" value="1"/>
</dbReference>
<feature type="binding site" evidence="6">
    <location>
        <position position="148"/>
    </location>
    <ligand>
        <name>Mg(2+)</name>
        <dbReference type="ChEBI" id="CHEBI:18420"/>
        <label>1</label>
    </ligand>
</feature>